<organism evidence="2 3">
    <name type="scientific">Obesumbacterium proteus ATCC 12841</name>
    <dbReference type="NCBI Taxonomy" id="1354268"/>
    <lineage>
        <taxon>Bacteria</taxon>
        <taxon>Pseudomonadati</taxon>
        <taxon>Pseudomonadota</taxon>
        <taxon>Gammaproteobacteria</taxon>
        <taxon>Enterobacterales</taxon>
        <taxon>Hafniaceae</taxon>
        <taxon>Obesumbacterium</taxon>
    </lineage>
</organism>
<dbReference type="Gene3D" id="2.40.160.60">
    <property type="entry name" value="Outer membrane protein transport protein (OMPP1/FadL/TodX)"/>
    <property type="match status" value="1"/>
</dbReference>
<dbReference type="InterPro" id="IPR032811">
    <property type="entry name" value="Put_conjugal_transfer"/>
</dbReference>
<comment type="caution">
    <text evidence="2">The sequence shown here is derived from an EMBL/GenBank/DDBJ whole genome shotgun (WGS) entry which is preliminary data.</text>
</comment>
<dbReference type="AlphaFoldDB" id="A0AA91EGI5"/>
<accession>A0AA91EGI5</accession>
<dbReference type="Proteomes" id="UP000078431">
    <property type="component" value="Unassembled WGS sequence"/>
</dbReference>
<evidence type="ECO:0000313" key="3">
    <source>
        <dbReference type="Proteomes" id="UP000078431"/>
    </source>
</evidence>
<feature type="signal peptide" evidence="1">
    <location>
        <begin position="1"/>
        <end position="25"/>
    </location>
</feature>
<dbReference type="Pfam" id="PF13729">
    <property type="entry name" value="TraF_2"/>
    <property type="match status" value="1"/>
</dbReference>
<feature type="chain" id="PRO_5041667991" evidence="1">
    <location>
        <begin position="26"/>
        <end position="402"/>
    </location>
</feature>
<sequence>MMKATLITRCLMFAGLVSSLPAAHAAGTWFEARNDAMGGTGVASSKYGAAPLLNPALLTKSEPGNNLSIILPTVGAQVSDPDNLQDGFDNVKHAWDDLENASGTGNSASSATELKKSLTDISGHSGRANAGAGVVIAIPNDTLPFALVIKGWGQAKARAEVSNSDLAYLDAASAGLVHPDETALNSLTSRAEGVAALVSEYGIAMAHHFTLGDIPVSVGIIPKFQRVDTWNYNVAINNYSTSDFRSGDWKRSESGANVDLGFSADLTPEWTIALAGQNLVARNVDTREVNGLQDNFKIRPQATAGTAWSNGLVTFAADVDMTPASGFTSDEKRQYAGVGAELNAWSWAQLRAGYRVDIRNSDNNVVTAGIGISPFDVVHLDLTGMAGTDRTYGAVAQLSVTF</sequence>
<reference evidence="2 3" key="1">
    <citation type="submission" date="2016-04" db="EMBL/GenBank/DDBJ databases">
        <title>ATOL: Assembling a taxonomically balanced genome-scale reconstruction of the evolutionary history of the Enterobacteriaceae.</title>
        <authorList>
            <person name="Plunkett G.III."/>
            <person name="Neeno-Eckwall E.C."/>
            <person name="Glasner J.D."/>
            <person name="Perna N.T."/>
        </authorList>
    </citation>
    <scope>NUCLEOTIDE SEQUENCE [LARGE SCALE GENOMIC DNA]</scope>
    <source>
        <strain evidence="2 3">ATCC 12841</strain>
    </source>
</reference>
<evidence type="ECO:0000256" key="1">
    <source>
        <dbReference type="SAM" id="SignalP"/>
    </source>
</evidence>
<keyword evidence="3" id="KW-1185">Reference proteome</keyword>
<evidence type="ECO:0000313" key="2">
    <source>
        <dbReference type="EMBL" id="OAT58893.1"/>
    </source>
</evidence>
<keyword evidence="1" id="KW-0732">Signal</keyword>
<name>A0AA91EGI5_9GAMM</name>
<gene>
    <name evidence="2" type="ORF">M993_02196</name>
</gene>
<protein>
    <submittedName>
        <fullName evidence="2">TraF family plasmid conjugative transfer protein</fullName>
    </submittedName>
</protein>
<dbReference type="EMBL" id="LXEX01000031">
    <property type="protein sequence ID" value="OAT58893.1"/>
    <property type="molecule type" value="Genomic_DNA"/>
</dbReference>
<proteinExistence type="predicted"/>
<dbReference type="RefSeq" id="WP_061552833.1">
    <property type="nucleotide sequence ID" value="NZ_LXEX01000031.1"/>
</dbReference>